<dbReference type="Gene3D" id="3.40.50.300">
    <property type="entry name" value="P-loop containing nucleotide triphosphate hydrolases"/>
    <property type="match status" value="1"/>
</dbReference>
<feature type="region of interest" description="Disordered" evidence="9">
    <location>
        <begin position="355"/>
        <end position="423"/>
    </location>
</feature>
<dbReference type="InterPro" id="IPR050352">
    <property type="entry name" value="ABCG_transporters"/>
</dbReference>
<comment type="similarity">
    <text evidence="2">Belongs to the ABC transporter superfamily. ABCG family. Eye pigment precursor importer (TC 3.A.1.204) subfamily.</text>
</comment>
<dbReference type="GO" id="GO:0016887">
    <property type="term" value="F:ATP hydrolysis activity"/>
    <property type="evidence" value="ECO:0007669"/>
    <property type="project" value="InterPro"/>
</dbReference>
<feature type="transmembrane region" description="Helical" evidence="10">
    <location>
        <begin position="991"/>
        <end position="1016"/>
    </location>
</feature>
<dbReference type="Proteomes" id="UP000250321">
    <property type="component" value="Unassembled WGS sequence"/>
</dbReference>
<evidence type="ECO:0000256" key="5">
    <source>
        <dbReference type="ARBA" id="ARBA00022741"/>
    </source>
</evidence>
<dbReference type="InterPro" id="IPR017871">
    <property type="entry name" value="ABC_transporter-like_CS"/>
</dbReference>
<dbReference type="Pfam" id="PF00005">
    <property type="entry name" value="ABC_tran"/>
    <property type="match status" value="1"/>
</dbReference>
<dbReference type="InterPro" id="IPR043926">
    <property type="entry name" value="ABCG_dom"/>
</dbReference>
<feature type="transmembrane region" description="Helical" evidence="10">
    <location>
        <begin position="863"/>
        <end position="883"/>
    </location>
</feature>
<gene>
    <name evidence="13" type="ORF">Pyn_21032</name>
</gene>
<sequence length="1019" mass="112240">MRGLRINACWVPHAFLFLIIFLSLLPRTRCVNGDDYSRTKNPAVLPMVTQLIYSRLTNITKTLSTDLKADMGFCIKNVHDDWDGAFNFTGKLGFLTDCIKQTSGDVTNRLCTAAEIRSYFKSFTAGGIKRSNYLKLNKNCNLTSWVSGCEPGWGCSLGQNQKVDLKASSIPSRTRDCQPCCAGFFCPEGITCMIPCPLGSFCPRAALNKTTGLCDPYSYQVPAGEPNHTCGGADIWADVDSKTDIFCSAGSHCPSPIRKYTCSSGHYCRMGSIAENSCLKLTACGRGTANQKIHAYGIILIVLLSLVLLVIYNCSDHVLAIREKRAAKSREAAARHARETAQARERWKSARDIVKKRKTGLHEQMSRTFSRKKSVKSEPLKVLGQAKPGTDDSLLPPKIPGTLSGEQSSAAASKGKKKEPSDLTKMMQSLEDDPNSNEGFDLQIGDKNIKKSAPKVKNLHTHSQIFKYAYGQLEKEKAMQQQSKNLTFTGLIQMATDTDVKTRPTIEVDFKDLTLTLKGKEKTLLRCVTGKLLPGRVSAVMGPSGAGKTTFLSALAGKVTGCTVTGSILINGKAEPMHSYKKIIGFVPQDDIVHGNLTVEENLRFSARCRLSANMPKPDKVLVVERVIESLGLQSIRDSLVGTVEKRGISGGQRKRVNVGLEMVMEPSLLILDEPTTGLDSASSQLLLKALRREAREGVNISMVVHQPAKGGLTVYHGSVKKVEEYFAGIGIVVPDRWMLHNGYPVPPDMLHHLDGIAASSAGPKPVMKRDQSFAADMWQDVKSNVVVKKDHLQHNFFTSNDLSDRITPGVVRQYRYFLGRVGKQRLRDAQMLAADYLILLLAGAILGTLGKVKDETFGAHGYTYTVIAVSLLCKIAALRTFSLDKLQSSFQDNYIVLLCLVYCVTGIAYAIAIYLEPSPAQLWSVLLPVVSTLIANQVKDSEVAKRVANFCYTKWALEAFFIANAERYSGVWLITRCNQLMKRSYDLDDWTLCLVVLIVIGVLSRVLAFFLMVTFQKK</sequence>
<dbReference type="PROSITE" id="PS00211">
    <property type="entry name" value="ABC_TRANSPORTER_1"/>
    <property type="match status" value="1"/>
</dbReference>
<dbReference type="GO" id="GO:0140359">
    <property type="term" value="F:ABC-type transporter activity"/>
    <property type="evidence" value="ECO:0007669"/>
    <property type="project" value="InterPro"/>
</dbReference>
<evidence type="ECO:0000256" key="9">
    <source>
        <dbReference type="SAM" id="MobiDB-lite"/>
    </source>
</evidence>
<protein>
    <submittedName>
        <fullName evidence="13">Putative white-brown complex homolog protein 30</fullName>
    </submittedName>
</protein>
<evidence type="ECO:0000256" key="6">
    <source>
        <dbReference type="ARBA" id="ARBA00022840"/>
    </source>
</evidence>
<evidence type="ECO:0000256" key="11">
    <source>
        <dbReference type="SAM" id="SignalP"/>
    </source>
</evidence>
<dbReference type="Pfam" id="PF19055">
    <property type="entry name" value="ABC2_membrane_7"/>
    <property type="match status" value="2"/>
</dbReference>
<evidence type="ECO:0000256" key="7">
    <source>
        <dbReference type="ARBA" id="ARBA00022989"/>
    </source>
</evidence>
<dbReference type="GO" id="GO:0005524">
    <property type="term" value="F:ATP binding"/>
    <property type="evidence" value="ECO:0007669"/>
    <property type="project" value="UniProtKB-KW"/>
</dbReference>
<keyword evidence="4 10" id="KW-0812">Transmembrane</keyword>
<dbReference type="SMART" id="SM00382">
    <property type="entry name" value="AAA"/>
    <property type="match status" value="1"/>
</dbReference>
<dbReference type="PROSITE" id="PS50893">
    <property type="entry name" value="ABC_TRANSPORTER_2"/>
    <property type="match status" value="1"/>
</dbReference>
<evidence type="ECO:0000256" key="8">
    <source>
        <dbReference type="ARBA" id="ARBA00023136"/>
    </source>
</evidence>
<dbReference type="AlphaFoldDB" id="A0A314ZVZ0"/>
<evidence type="ECO:0000313" key="13">
    <source>
        <dbReference type="EMBL" id="PQQ21121.1"/>
    </source>
</evidence>
<dbReference type="InterPro" id="IPR027417">
    <property type="entry name" value="P-loop_NTPase"/>
</dbReference>
<dbReference type="GO" id="GO:0016020">
    <property type="term" value="C:membrane"/>
    <property type="evidence" value="ECO:0007669"/>
    <property type="project" value="UniProtKB-SubCell"/>
</dbReference>
<feature type="chain" id="PRO_5016325830" evidence="11">
    <location>
        <begin position="31"/>
        <end position="1019"/>
    </location>
</feature>
<evidence type="ECO:0000256" key="3">
    <source>
        <dbReference type="ARBA" id="ARBA00022448"/>
    </source>
</evidence>
<dbReference type="SUPFAM" id="SSF52540">
    <property type="entry name" value="P-loop containing nucleoside triphosphate hydrolases"/>
    <property type="match status" value="1"/>
</dbReference>
<feature type="signal peptide" evidence="11">
    <location>
        <begin position="1"/>
        <end position="30"/>
    </location>
</feature>
<dbReference type="OrthoDB" id="66620at2759"/>
<dbReference type="CDD" id="cd03213">
    <property type="entry name" value="ABCG_EPDR"/>
    <property type="match status" value="1"/>
</dbReference>
<feature type="transmembrane region" description="Helical" evidence="10">
    <location>
        <begin position="833"/>
        <end position="851"/>
    </location>
</feature>
<keyword evidence="3" id="KW-0813">Transport</keyword>
<keyword evidence="5" id="KW-0547">Nucleotide-binding</keyword>
<keyword evidence="6" id="KW-0067">ATP-binding</keyword>
<keyword evidence="7 10" id="KW-1133">Transmembrane helix</keyword>
<evidence type="ECO:0000256" key="10">
    <source>
        <dbReference type="SAM" id="Phobius"/>
    </source>
</evidence>
<organism evidence="13 14">
    <name type="scientific">Prunus yedoensis var. nudiflora</name>
    <dbReference type="NCBI Taxonomy" id="2094558"/>
    <lineage>
        <taxon>Eukaryota</taxon>
        <taxon>Viridiplantae</taxon>
        <taxon>Streptophyta</taxon>
        <taxon>Embryophyta</taxon>
        <taxon>Tracheophyta</taxon>
        <taxon>Spermatophyta</taxon>
        <taxon>Magnoliopsida</taxon>
        <taxon>eudicotyledons</taxon>
        <taxon>Gunneridae</taxon>
        <taxon>Pentapetalae</taxon>
        <taxon>rosids</taxon>
        <taxon>fabids</taxon>
        <taxon>Rosales</taxon>
        <taxon>Rosaceae</taxon>
        <taxon>Amygdaloideae</taxon>
        <taxon>Amygdaleae</taxon>
        <taxon>Prunus</taxon>
    </lineage>
</organism>
<evidence type="ECO:0000259" key="12">
    <source>
        <dbReference type="PROSITE" id="PS50893"/>
    </source>
</evidence>
<dbReference type="FunFam" id="3.40.50.300:FF:000367">
    <property type="entry name" value="ABC transporter G family member 24"/>
    <property type="match status" value="1"/>
</dbReference>
<dbReference type="EMBL" id="PJQY01000020">
    <property type="protein sequence ID" value="PQQ21121.1"/>
    <property type="molecule type" value="Genomic_DNA"/>
</dbReference>
<keyword evidence="14" id="KW-1185">Reference proteome</keyword>
<accession>A0A314ZVZ0</accession>
<feature type="transmembrane region" description="Helical" evidence="10">
    <location>
        <begin position="293"/>
        <end position="315"/>
    </location>
</feature>
<dbReference type="InterPro" id="IPR003439">
    <property type="entry name" value="ABC_transporter-like_ATP-bd"/>
</dbReference>
<dbReference type="PANTHER" id="PTHR48041:SF91">
    <property type="entry name" value="ABC TRANSPORTER G FAMILY MEMBER 28"/>
    <property type="match status" value="1"/>
</dbReference>
<feature type="domain" description="ABC transporter" evidence="12">
    <location>
        <begin position="508"/>
        <end position="753"/>
    </location>
</feature>
<proteinExistence type="inferred from homology"/>
<keyword evidence="11" id="KW-0732">Signal</keyword>
<name>A0A314ZVZ0_PRUYE</name>
<evidence type="ECO:0000256" key="2">
    <source>
        <dbReference type="ARBA" id="ARBA00005814"/>
    </source>
</evidence>
<dbReference type="InterPro" id="IPR003593">
    <property type="entry name" value="AAA+_ATPase"/>
</dbReference>
<dbReference type="STRING" id="2094558.A0A314ZVZ0"/>
<evidence type="ECO:0000256" key="4">
    <source>
        <dbReference type="ARBA" id="ARBA00022692"/>
    </source>
</evidence>
<reference evidence="13 14" key="1">
    <citation type="submission" date="2018-02" db="EMBL/GenBank/DDBJ databases">
        <title>Draft genome of wild Prunus yedoensis var. nudiflora.</title>
        <authorList>
            <person name="Baek S."/>
            <person name="Kim J.-H."/>
            <person name="Choi K."/>
            <person name="Kim G.-B."/>
            <person name="Cho A."/>
            <person name="Jang H."/>
            <person name="Shin C.-H."/>
            <person name="Yu H.-J."/>
            <person name="Mun J.-H."/>
        </authorList>
    </citation>
    <scope>NUCLEOTIDE SEQUENCE [LARGE SCALE GENOMIC DNA]</scope>
    <source>
        <strain evidence="14">cv. Jeju island</strain>
        <tissue evidence="13">Leaf</tissue>
    </source>
</reference>
<evidence type="ECO:0000256" key="1">
    <source>
        <dbReference type="ARBA" id="ARBA00004141"/>
    </source>
</evidence>
<keyword evidence="8 10" id="KW-0472">Membrane</keyword>
<evidence type="ECO:0000313" key="14">
    <source>
        <dbReference type="Proteomes" id="UP000250321"/>
    </source>
</evidence>
<comment type="subcellular location">
    <subcellularLocation>
        <location evidence="1">Membrane</location>
        <topology evidence="1">Multi-pass membrane protein</topology>
    </subcellularLocation>
</comment>
<dbReference type="PANTHER" id="PTHR48041">
    <property type="entry name" value="ABC TRANSPORTER G FAMILY MEMBER 28"/>
    <property type="match status" value="1"/>
</dbReference>
<comment type="caution">
    <text evidence="13">The sequence shown here is derived from an EMBL/GenBank/DDBJ whole genome shotgun (WGS) entry which is preliminary data.</text>
</comment>
<feature type="transmembrane region" description="Helical" evidence="10">
    <location>
        <begin position="895"/>
        <end position="916"/>
    </location>
</feature>